<proteinExistence type="predicted"/>
<evidence type="ECO:0000313" key="2">
    <source>
        <dbReference type="EMBL" id="OGL75007.1"/>
    </source>
</evidence>
<organism evidence="2 3">
    <name type="scientific">Candidatus Uhrbacteria bacterium RIFCSPHIGHO2_02_FULL_60_10</name>
    <dbReference type="NCBI Taxonomy" id="1802392"/>
    <lineage>
        <taxon>Bacteria</taxon>
        <taxon>Candidatus Uhriibacteriota</taxon>
    </lineage>
</organism>
<dbReference type="InterPro" id="IPR028098">
    <property type="entry name" value="Glyco_trans_4-like_N"/>
</dbReference>
<dbReference type="Pfam" id="PF13692">
    <property type="entry name" value="Glyco_trans_1_4"/>
    <property type="match status" value="1"/>
</dbReference>
<dbReference type="SUPFAM" id="SSF53756">
    <property type="entry name" value="UDP-Glycosyltransferase/glycogen phosphorylase"/>
    <property type="match status" value="1"/>
</dbReference>
<protein>
    <recommendedName>
        <fullName evidence="1">Glycosyltransferase subfamily 4-like N-terminal domain-containing protein</fullName>
    </recommendedName>
</protein>
<reference evidence="2 3" key="1">
    <citation type="journal article" date="2016" name="Nat. Commun.">
        <title>Thousands of microbial genomes shed light on interconnected biogeochemical processes in an aquifer system.</title>
        <authorList>
            <person name="Anantharaman K."/>
            <person name="Brown C.T."/>
            <person name="Hug L.A."/>
            <person name="Sharon I."/>
            <person name="Castelle C.J."/>
            <person name="Probst A.J."/>
            <person name="Thomas B.C."/>
            <person name="Singh A."/>
            <person name="Wilkins M.J."/>
            <person name="Karaoz U."/>
            <person name="Brodie E.L."/>
            <person name="Williams K.H."/>
            <person name="Hubbard S.S."/>
            <person name="Banfield J.F."/>
        </authorList>
    </citation>
    <scope>NUCLEOTIDE SEQUENCE [LARGE SCALE GENOMIC DNA]</scope>
</reference>
<evidence type="ECO:0000259" key="1">
    <source>
        <dbReference type="Pfam" id="PF13579"/>
    </source>
</evidence>
<dbReference type="Pfam" id="PF13579">
    <property type="entry name" value="Glyco_trans_4_4"/>
    <property type="match status" value="1"/>
</dbReference>
<dbReference type="Proteomes" id="UP000177088">
    <property type="component" value="Unassembled WGS sequence"/>
</dbReference>
<dbReference type="AlphaFoldDB" id="A0A1F7UBE0"/>
<dbReference type="PANTHER" id="PTHR12526:SF630">
    <property type="entry name" value="GLYCOSYLTRANSFERASE"/>
    <property type="match status" value="1"/>
</dbReference>
<dbReference type="EMBL" id="MGEA01000004">
    <property type="protein sequence ID" value="OGL75007.1"/>
    <property type="molecule type" value="Genomic_DNA"/>
</dbReference>
<dbReference type="Gene3D" id="3.40.50.2000">
    <property type="entry name" value="Glycogen Phosphorylase B"/>
    <property type="match status" value="2"/>
</dbReference>
<dbReference type="PANTHER" id="PTHR12526">
    <property type="entry name" value="GLYCOSYLTRANSFERASE"/>
    <property type="match status" value="1"/>
</dbReference>
<evidence type="ECO:0000313" key="3">
    <source>
        <dbReference type="Proteomes" id="UP000177088"/>
    </source>
</evidence>
<accession>A0A1F7UBE0</accession>
<name>A0A1F7UBE0_9BACT</name>
<sequence>MKICYINNLYGEQARGGAERVVSQTAAGLARRGRAVTVVSLGRPSAVTGAVCRRDGPCGPLGTGAGEPEERLLEVPQIFPYADLARHGLAARFFWHLLDLFNWPAAKALRGVLAQIAPAVVHTHNLMGWGFLVPGMLRRAGHRHLHTVHDVQLLHPSGLLPPGWTRPGWAQAAYVALLSRLMGSPAVVFFPSEFLRRLHDRFGFFQRSKKIVLRNPAPPVGAGRERPSLPRFLFAGQLEAHKGVTDLLAAWAVAQPAGGELSVAGSGSMEKSAAGARGVRSLGRLSPEAVRAQLQSATALIFPSIVIENAPTVILEALAVGTPVLASATGGVPELVRDGENGLLFPPADVPALSAVIARASAWTATEWRRLSDNARQAAGEWGLEKHLDVLEQEYVDSGKDPRA</sequence>
<gene>
    <name evidence="2" type="ORF">A3C96_00095</name>
</gene>
<feature type="domain" description="Glycosyltransferase subfamily 4-like N-terminal" evidence="1">
    <location>
        <begin position="16"/>
        <end position="213"/>
    </location>
</feature>
<comment type="caution">
    <text evidence="2">The sequence shown here is derived from an EMBL/GenBank/DDBJ whole genome shotgun (WGS) entry which is preliminary data.</text>
</comment>